<feature type="domain" description="OmpA-like" evidence="6">
    <location>
        <begin position="97"/>
        <end position="214"/>
    </location>
</feature>
<keyword evidence="2 4" id="KW-0472">Membrane</keyword>
<evidence type="ECO:0000256" key="3">
    <source>
        <dbReference type="ARBA" id="ARBA00023237"/>
    </source>
</evidence>
<dbReference type="Pfam" id="PF13441">
    <property type="entry name" value="Gly-zipper_YMGG"/>
    <property type="match status" value="1"/>
</dbReference>
<dbReference type="PANTHER" id="PTHR30329">
    <property type="entry name" value="STATOR ELEMENT OF FLAGELLAR MOTOR COMPLEX"/>
    <property type="match status" value="1"/>
</dbReference>
<evidence type="ECO:0000256" key="5">
    <source>
        <dbReference type="SAM" id="SignalP"/>
    </source>
</evidence>
<dbReference type="InterPro" id="IPR036737">
    <property type="entry name" value="OmpA-like_sf"/>
</dbReference>
<dbReference type="InterPro" id="IPR050330">
    <property type="entry name" value="Bact_OuterMem_StrucFunc"/>
</dbReference>
<dbReference type="RefSeq" id="WP_153162927.1">
    <property type="nucleotide sequence ID" value="NZ_BSPX01000034.1"/>
</dbReference>
<dbReference type="Pfam" id="PF00691">
    <property type="entry name" value="OmpA"/>
    <property type="match status" value="1"/>
</dbReference>
<organism evidence="7 8">
    <name type="scientific">Zoogloea oryzae</name>
    <dbReference type="NCBI Taxonomy" id="310767"/>
    <lineage>
        <taxon>Bacteria</taxon>
        <taxon>Pseudomonadati</taxon>
        <taxon>Pseudomonadota</taxon>
        <taxon>Betaproteobacteria</taxon>
        <taxon>Rhodocyclales</taxon>
        <taxon>Zoogloeaceae</taxon>
        <taxon>Zoogloea</taxon>
    </lineage>
</organism>
<sequence length="215" mass="22277">MKHRTLPLALALVLGLGACTTMTDTQRNAGLGAVGGAVGGALIGKATGSDKVGRDAAIGAGLGALGGYVWSQRMEAQRQAMSQATAGTGVEISRTADDQLKLEIPSDISFDVGRSDIKPDMRPILARFAQTLKDNPATAIRIVGHTDSTGGEAVNRPLSLDRAMSARDFLVDRGVAASRVGVTGRGEQEPIASNATEAGRAKNRRIEIFVGEPGK</sequence>
<keyword evidence="5" id="KW-0732">Signal</keyword>
<dbReference type="InterPro" id="IPR006664">
    <property type="entry name" value="OMP_bac"/>
</dbReference>
<feature type="chain" id="PRO_5045237956" evidence="5">
    <location>
        <begin position="24"/>
        <end position="215"/>
    </location>
</feature>
<dbReference type="InterPro" id="IPR027367">
    <property type="entry name" value="Gly-zipper_YMGG"/>
</dbReference>
<keyword evidence="7" id="KW-0449">Lipoprotein</keyword>
<reference evidence="8" key="1">
    <citation type="journal article" date="2019" name="Int. J. Syst. Evol. Microbiol.">
        <title>The Global Catalogue of Microorganisms (GCM) 10K type strain sequencing project: providing services to taxonomists for standard genome sequencing and annotation.</title>
        <authorList>
            <consortium name="The Broad Institute Genomics Platform"/>
            <consortium name="The Broad Institute Genome Sequencing Center for Infectious Disease"/>
            <person name="Wu L."/>
            <person name="Ma J."/>
        </authorList>
    </citation>
    <scope>NUCLEOTIDE SEQUENCE [LARGE SCALE GENOMIC DNA]</scope>
    <source>
        <strain evidence="8">NBRC 102407</strain>
    </source>
</reference>
<dbReference type="PRINTS" id="PR01021">
    <property type="entry name" value="OMPADOMAIN"/>
</dbReference>
<dbReference type="EMBL" id="BSPX01000034">
    <property type="protein sequence ID" value="GLT22930.1"/>
    <property type="molecule type" value="Genomic_DNA"/>
</dbReference>
<gene>
    <name evidence="7" type="ORF">GCM10007933_23910</name>
</gene>
<evidence type="ECO:0000313" key="8">
    <source>
        <dbReference type="Proteomes" id="UP001157167"/>
    </source>
</evidence>
<comment type="caution">
    <text evidence="7">The sequence shown here is derived from an EMBL/GenBank/DDBJ whole genome shotgun (WGS) entry which is preliminary data.</text>
</comment>
<dbReference type="PRINTS" id="PR01023">
    <property type="entry name" value="NAFLGMOTY"/>
</dbReference>
<evidence type="ECO:0000259" key="6">
    <source>
        <dbReference type="PROSITE" id="PS51123"/>
    </source>
</evidence>
<name>A0ABQ6FBE9_9RHOO</name>
<evidence type="ECO:0000256" key="2">
    <source>
        <dbReference type="ARBA" id="ARBA00023136"/>
    </source>
</evidence>
<dbReference type="PANTHER" id="PTHR30329:SF21">
    <property type="entry name" value="LIPOPROTEIN YIAD-RELATED"/>
    <property type="match status" value="1"/>
</dbReference>
<dbReference type="SUPFAM" id="SSF103088">
    <property type="entry name" value="OmpA-like"/>
    <property type="match status" value="1"/>
</dbReference>
<dbReference type="Gene3D" id="3.30.1330.60">
    <property type="entry name" value="OmpA-like domain"/>
    <property type="match status" value="1"/>
</dbReference>
<feature type="signal peptide" evidence="5">
    <location>
        <begin position="1"/>
        <end position="23"/>
    </location>
</feature>
<keyword evidence="3" id="KW-0998">Cell outer membrane</keyword>
<proteinExistence type="predicted"/>
<protein>
    <submittedName>
        <fullName evidence="7">OmpA family lipoprotein</fullName>
    </submittedName>
</protein>
<evidence type="ECO:0000256" key="4">
    <source>
        <dbReference type="PROSITE-ProRule" id="PRU00473"/>
    </source>
</evidence>
<dbReference type="PROSITE" id="PS51257">
    <property type="entry name" value="PROKAR_LIPOPROTEIN"/>
    <property type="match status" value="1"/>
</dbReference>
<evidence type="ECO:0000256" key="1">
    <source>
        <dbReference type="ARBA" id="ARBA00004442"/>
    </source>
</evidence>
<dbReference type="Proteomes" id="UP001157167">
    <property type="component" value="Unassembled WGS sequence"/>
</dbReference>
<keyword evidence="8" id="KW-1185">Reference proteome</keyword>
<comment type="subcellular location">
    <subcellularLocation>
        <location evidence="1">Cell outer membrane</location>
    </subcellularLocation>
</comment>
<dbReference type="CDD" id="cd07185">
    <property type="entry name" value="OmpA_C-like"/>
    <property type="match status" value="1"/>
</dbReference>
<dbReference type="PROSITE" id="PS51123">
    <property type="entry name" value="OMPA_2"/>
    <property type="match status" value="1"/>
</dbReference>
<evidence type="ECO:0000313" key="7">
    <source>
        <dbReference type="EMBL" id="GLT22930.1"/>
    </source>
</evidence>
<accession>A0ABQ6FBE9</accession>
<dbReference type="InterPro" id="IPR006665">
    <property type="entry name" value="OmpA-like"/>
</dbReference>